<name>A0A0E0J0H4_ORYNI</name>
<reference evidence="1" key="2">
    <citation type="submission" date="2018-04" db="EMBL/GenBank/DDBJ databases">
        <title>OnivRS2 (Oryza nivara Reference Sequence Version 2).</title>
        <authorList>
            <person name="Zhang J."/>
            <person name="Kudrna D."/>
            <person name="Lee S."/>
            <person name="Talag J."/>
            <person name="Rajasekar S."/>
            <person name="Welchert J."/>
            <person name="Hsing Y.-I."/>
            <person name="Wing R.A."/>
        </authorList>
    </citation>
    <scope>NUCLEOTIDE SEQUENCE [LARGE SCALE GENOMIC DNA]</scope>
    <source>
        <strain evidence="1">SL10</strain>
    </source>
</reference>
<sequence length="19" mass="2051">MRARHVIHSSAGATNTARD</sequence>
<evidence type="ECO:0000313" key="1">
    <source>
        <dbReference type="EnsemblPlants" id="ONIVA11G09020.1"/>
    </source>
</evidence>
<organism evidence="1">
    <name type="scientific">Oryza nivara</name>
    <name type="common">Indian wild rice</name>
    <name type="synonym">Oryza sativa f. spontanea</name>
    <dbReference type="NCBI Taxonomy" id="4536"/>
    <lineage>
        <taxon>Eukaryota</taxon>
        <taxon>Viridiplantae</taxon>
        <taxon>Streptophyta</taxon>
        <taxon>Embryophyta</taxon>
        <taxon>Tracheophyta</taxon>
        <taxon>Spermatophyta</taxon>
        <taxon>Magnoliopsida</taxon>
        <taxon>Liliopsida</taxon>
        <taxon>Poales</taxon>
        <taxon>Poaceae</taxon>
        <taxon>BOP clade</taxon>
        <taxon>Oryzoideae</taxon>
        <taxon>Oryzeae</taxon>
        <taxon>Oryzinae</taxon>
        <taxon>Oryza</taxon>
    </lineage>
</organism>
<evidence type="ECO:0000313" key="2">
    <source>
        <dbReference type="Proteomes" id="UP000006591"/>
    </source>
</evidence>
<dbReference type="EnsemblPlants" id="ONIVA11G09020.1">
    <property type="protein sequence ID" value="ONIVA11G09020.1"/>
    <property type="gene ID" value="ONIVA11G09020"/>
</dbReference>
<proteinExistence type="predicted"/>
<dbReference type="AlphaFoldDB" id="A0A0E0J0H4"/>
<dbReference type="Gramene" id="ONIVA11G09020.1">
    <property type="protein sequence ID" value="ONIVA11G09020.1"/>
    <property type="gene ID" value="ONIVA11G09020"/>
</dbReference>
<reference evidence="1" key="1">
    <citation type="submission" date="2015-04" db="UniProtKB">
        <authorList>
            <consortium name="EnsemblPlants"/>
        </authorList>
    </citation>
    <scope>IDENTIFICATION</scope>
    <source>
        <strain evidence="1">SL10</strain>
    </source>
</reference>
<protein>
    <submittedName>
        <fullName evidence="1">Uncharacterized protein</fullName>
    </submittedName>
</protein>
<dbReference type="HOGENOM" id="CLU_3430149_0_0_1"/>
<keyword evidence="2" id="KW-1185">Reference proteome</keyword>
<accession>A0A0E0J0H4</accession>
<dbReference type="Proteomes" id="UP000006591">
    <property type="component" value="Chromosome 11"/>
</dbReference>